<dbReference type="EMBL" id="JAGTXO010000031">
    <property type="protein sequence ID" value="KAG8460615.1"/>
    <property type="molecule type" value="Genomic_DNA"/>
</dbReference>
<accession>A0A8J5XKS3</accession>
<gene>
    <name evidence="2" type="ORF">KFE25_011390</name>
</gene>
<dbReference type="AlphaFoldDB" id="A0A8J5XKS3"/>
<dbReference type="OrthoDB" id="10675709at2759"/>
<comment type="caution">
    <text evidence="2">The sequence shown here is derived from an EMBL/GenBank/DDBJ whole genome shotgun (WGS) entry which is preliminary data.</text>
</comment>
<dbReference type="Gene3D" id="1.25.40.10">
    <property type="entry name" value="Tetratricopeptide repeat domain"/>
    <property type="match status" value="1"/>
</dbReference>
<evidence type="ECO:0000313" key="2">
    <source>
        <dbReference type="EMBL" id="KAG8460615.1"/>
    </source>
</evidence>
<evidence type="ECO:0000256" key="1">
    <source>
        <dbReference type="SAM" id="MobiDB-lite"/>
    </source>
</evidence>
<feature type="compositionally biased region" description="Acidic residues" evidence="1">
    <location>
        <begin position="247"/>
        <end position="258"/>
    </location>
</feature>
<sequence>MGTCAGGRALRSASRLAPCAAARKGDGFGGERARLLAQLDTCASGEAVAEVLELLRTSGMGADADGYRAGISRCAALPDGADWALLLLDDMRALGVPPDGACVGAALAAAVGGGQLGAIEQVLERTEKSGVELALADMCAAISAVRALSDGAASFGATRAGARWAHDVRRALHADGGRVVDVRGCSAELALEAVRAVLDELVERQLAAGAGASEVAGELRVRFGPAPSLAAAAATAGGTAASRGADDDGDAGDGDAGDGDAGVDPVALAVQRALSEPRGGVAGLQCKLVRTRAGGATRALHRRADGRADGAREGRDESDAAGARTARAALAAAAAAAAAAEACDLVCSQSALERWVRGRCVARWCADTDRLIGGAAERGGARAPDWSSAPASERRSAISARADGLAGRATRAASAQRTVDAVGPGVCVSAVKGVGHKRREQLVAVGVATVGQLAALLDEDVGVVAAQSGCPAGMLDKYVAEARRLLGTPSKLS</sequence>
<organism evidence="2 3">
    <name type="scientific">Diacronema lutheri</name>
    <name type="common">Unicellular marine alga</name>
    <name type="synonym">Monochrysis lutheri</name>
    <dbReference type="NCBI Taxonomy" id="2081491"/>
    <lineage>
        <taxon>Eukaryota</taxon>
        <taxon>Haptista</taxon>
        <taxon>Haptophyta</taxon>
        <taxon>Pavlovophyceae</taxon>
        <taxon>Pavlovales</taxon>
        <taxon>Pavlovaceae</taxon>
        <taxon>Diacronema</taxon>
    </lineage>
</organism>
<reference evidence="2" key="1">
    <citation type="submission" date="2021-05" db="EMBL/GenBank/DDBJ databases">
        <title>The genome of the haptophyte Pavlova lutheri (Diacronema luteri, Pavlovales) - a model for lipid biosynthesis in eukaryotic algae.</title>
        <authorList>
            <person name="Hulatt C.J."/>
            <person name="Posewitz M.C."/>
        </authorList>
    </citation>
    <scope>NUCLEOTIDE SEQUENCE</scope>
    <source>
        <strain evidence="2">NIVA-4/92</strain>
    </source>
</reference>
<protein>
    <submittedName>
        <fullName evidence="2">Uncharacterized protein</fullName>
    </submittedName>
</protein>
<name>A0A8J5XKS3_DIALT</name>
<dbReference type="Proteomes" id="UP000751190">
    <property type="component" value="Unassembled WGS sequence"/>
</dbReference>
<keyword evidence="3" id="KW-1185">Reference proteome</keyword>
<evidence type="ECO:0000313" key="3">
    <source>
        <dbReference type="Proteomes" id="UP000751190"/>
    </source>
</evidence>
<feature type="region of interest" description="Disordered" evidence="1">
    <location>
        <begin position="239"/>
        <end position="262"/>
    </location>
</feature>
<proteinExistence type="predicted"/>
<feature type="region of interest" description="Disordered" evidence="1">
    <location>
        <begin position="297"/>
        <end position="320"/>
    </location>
</feature>
<dbReference type="InterPro" id="IPR011990">
    <property type="entry name" value="TPR-like_helical_dom_sf"/>
</dbReference>
<feature type="compositionally biased region" description="Basic and acidic residues" evidence="1">
    <location>
        <begin position="302"/>
        <end position="318"/>
    </location>
</feature>